<dbReference type="PANTHER" id="PTHR11943:SF1">
    <property type="entry name" value="GALACTOSE-1-PHOSPHATE URIDYLYLTRANSFERASE"/>
    <property type="match status" value="1"/>
</dbReference>
<reference evidence="18" key="1">
    <citation type="submission" date="2016-10" db="EMBL/GenBank/DDBJ databases">
        <authorList>
            <person name="Varghese N."/>
            <person name="Submissions S."/>
        </authorList>
    </citation>
    <scope>NUCLEOTIDE SEQUENCE [LARGE SCALE GENOMIC DNA]</scope>
    <source>
        <strain evidence="18">CL127</strain>
    </source>
</reference>
<evidence type="ECO:0000256" key="4">
    <source>
        <dbReference type="ARBA" id="ARBA00010951"/>
    </source>
</evidence>
<dbReference type="GO" id="GO:0008270">
    <property type="term" value="F:zinc ion binding"/>
    <property type="evidence" value="ECO:0007669"/>
    <property type="project" value="InterPro"/>
</dbReference>
<keyword evidence="12 14" id="KW-0119">Carbohydrate metabolism</keyword>
<protein>
    <recommendedName>
        <fullName evidence="6 13">Galactose-1-phosphate uridylyltransferase</fullName>
        <ecNumber evidence="5 13">2.7.7.12</ecNumber>
    </recommendedName>
</protein>
<evidence type="ECO:0000256" key="8">
    <source>
        <dbReference type="ARBA" id="ARBA00022695"/>
    </source>
</evidence>
<evidence type="ECO:0000256" key="3">
    <source>
        <dbReference type="ARBA" id="ARBA00004947"/>
    </source>
</evidence>
<dbReference type="InterPro" id="IPR001937">
    <property type="entry name" value="GalP_UDPtransf1"/>
</dbReference>
<proteinExistence type="inferred from homology"/>
<evidence type="ECO:0000256" key="1">
    <source>
        <dbReference type="ARBA" id="ARBA00001107"/>
    </source>
</evidence>
<evidence type="ECO:0000256" key="12">
    <source>
        <dbReference type="ARBA" id="ARBA00023277"/>
    </source>
</evidence>
<keyword evidence="7 14" id="KW-0808">Transferase</keyword>
<dbReference type="Gene3D" id="3.30.428.10">
    <property type="entry name" value="HIT-like"/>
    <property type="match status" value="2"/>
</dbReference>
<dbReference type="GO" id="GO:0005737">
    <property type="term" value="C:cytoplasm"/>
    <property type="evidence" value="ECO:0007669"/>
    <property type="project" value="TreeGrafter"/>
</dbReference>
<evidence type="ECO:0000313" key="18">
    <source>
        <dbReference type="Proteomes" id="UP000198877"/>
    </source>
</evidence>
<keyword evidence="8 14" id="KW-0548">Nucleotidyltransferase</keyword>
<keyword evidence="9 14" id="KW-0479">Metal-binding</keyword>
<dbReference type="Pfam" id="PF02744">
    <property type="entry name" value="GalP_UDP_tr_C"/>
    <property type="match status" value="1"/>
</dbReference>
<evidence type="ECO:0000256" key="5">
    <source>
        <dbReference type="ARBA" id="ARBA00012384"/>
    </source>
</evidence>
<evidence type="ECO:0000256" key="14">
    <source>
        <dbReference type="RuleBase" id="RU000506"/>
    </source>
</evidence>
<comment type="pathway">
    <text evidence="3 14">Carbohydrate metabolism; galactose metabolism.</text>
</comment>
<dbReference type="EMBL" id="FOYR01000002">
    <property type="protein sequence ID" value="SFR62573.1"/>
    <property type="molecule type" value="Genomic_DNA"/>
</dbReference>
<organism evidence="17 18">
    <name type="scientific">Microbacterium azadirachtae</name>
    <dbReference type="NCBI Taxonomy" id="582680"/>
    <lineage>
        <taxon>Bacteria</taxon>
        <taxon>Bacillati</taxon>
        <taxon>Actinomycetota</taxon>
        <taxon>Actinomycetes</taxon>
        <taxon>Micrococcales</taxon>
        <taxon>Microbacteriaceae</taxon>
        <taxon>Microbacterium</taxon>
    </lineage>
</organism>
<dbReference type="Proteomes" id="UP000198877">
    <property type="component" value="Unassembled WGS sequence"/>
</dbReference>
<comment type="similarity">
    <text evidence="4 14">Belongs to the galactose-1-phosphate uridylyltransferase type 1 family.</text>
</comment>
<evidence type="ECO:0000256" key="9">
    <source>
        <dbReference type="ARBA" id="ARBA00022723"/>
    </source>
</evidence>
<evidence type="ECO:0000256" key="2">
    <source>
        <dbReference type="ARBA" id="ARBA00001947"/>
    </source>
</evidence>
<evidence type="ECO:0000256" key="7">
    <source>
        <dbReference type="ARBA" id="ARBA00022679"/>
    </source>
</evidence>
<dbReference type="InterPro" id="IPR019779">
    <property type="entry name" value="GalP_UDPtransf1_His-AS"/>
</dbReference>
<feature type="domain" description="Galactose-1-phosphate uridyl transferase N-terminal" evidence="15">
    <location>
        <begin position="163"/>
        <end position="245"/>
    </location>
</feature>
<evidence type="ECO:0000256" key="10">
    <source>
        <dbReference type="ARBA" id="ARBA00022833"/>
    </source>
</evidence>
<keyword evidence="11 14" id="KW-0299">Galactose metabolism</keyword>
<dbReference type="RefSeq" id="WP_091739614.1">
    <property type="nucleotide sequence ID" value="NZ_FOYR01000002.1"/>
</dbReference>
<dbReference type="EC" id="2.7.7.12" evidence="5 13"/>
<evidence type="ECO:0000256" key="13">
    <source>
        <dbReference type="NCBIfam" id="TIGR00209"/>
    </source>
</evidence>
<evidence type="ECO:0000256" key="6">
    <source>
        <dbReference type="ARBA" id="ARBA00016340"/>
    </source>
</evidence>
<gene>
    <name evidence="17" type="ORF">SAMN04488591_2527</name>
</gene>
<dbReference type="UniPathway" id="UPA00214"/>
<dbReference type="SUPFAM" id="SSF54197">
    <property type="entry name" value="HIT-like"/>
    <property type="match status" value="2"/>
</dbReference>
<evidence type="ECO:0000259" key="16">
    <source>
        <dbReference type="Pfam" id="PF02744"/>
    </source>
</evidence>
<name>A0A1I6I789_9MICO</name>
<feature type="domain" description="Galactose-1-phosphate uridyl transferase C-terminal" evidence="16">
    <location>
        <begin position="272"/>
        <end position="400"/>
    </location>
</feature>
<dbReference type="PROSITE" id="PS00117">
    <property type="entry name" value="GAL_P_UDP_TRANSF_I"/>
    <property type="match status" value="1"/>
</dbReference>
<dbReference type="NCBIfam" id="TIGR00209">
    <property type="entry name" value="galT_1"/>
    <property type="match status" value="1"/>
</dbReference>
<dbReference type="PANTHER" id="PTHR11943">
    <property type="entry name" value="GALACTOSE-1-PHOSPHATE URIDYLYLTRANSFERASE"/>
    <property type="match status" value="1"/>
</dbReference>
<dbReference type="AlphaFoldDB" id="A0A1I6I789"/>
<comment type="catalytic activity">
    <reaction evidence="1 14">
        <text>alpha-D-galactose 1-phosphate + UDP-alpha-D-glucose = alpha-D-glucose 1-phosphate + UDP-alpha-D-galactose</text>
        <dbReference type="Rhea" id="RHEA:13989"/>
        <dbReference type="ChEBI" id="CHEBI:58336"/>
        <dbReference type="ChEBI" id="CHEBI:58601"/>
        <dbReference type="ChEBI" id="CHEBI:58885"/>
        <dbReference type="ChEBI" id="CHEBI:66914"/>
        <dbReference type="EC" id="2.7.7.12"/>
    </reaction>
</comment>
<comment type="cofactor">
    <cofactor evidence="2">
        <name>Zn(2+)</name>
        <dbReference type="ChEBI" id="CHEBI:29105"/>
    </cofactor>
</comment>
<evidence type="ECO:0000256" key="11">
    <source>
        <dbReference type="ARBA" id="ARBA00023144"/>
    </source>
</evidence>
<sequence length="414" mass="44665">METDPALGTTGATAATGAAGGRDAVLAVTPLGAGVVKRTTLLADGRDLVYYDDPGTTLGPERSVDARTLDPRPDTATMRQDVLTGDWITFATKRQTRVMMPGADADPLAPQTPTNPSEVPSRYDVAVFENRSPSFGPALANAVGTAPAAVDPPQGLADLEEIGLGRTRTSVGRCEVVCFSPEHAGSFGTQSVTRARTVIEAWADRTAALSALPGIEQVFPFENRGEAIGVTLPHPHGQIYAYPYVTPRTQRLRESIARTGDDLFARILDAEQGSDRVVLQGEHWTAFVPFAPRWPLEVQLLPHRHVPDFTALDDAERDELAPLYLRLLRGVDALYASPTPYIAAWHQAPVHVGRDTIRMRLELTSPRRAADKLKFLAGSESAMSAWTAEILPEDAAARLRDAIASVPLPAEETR</sequence>
<dbReference type="GO" id="GO:0033499">
    <property type="term" value="P:galactose catabolic process via UDP-galactose, Leloir pathway"/>
    <property type="evidence" value="ECO:0007669"/>
    <property type="project" value="TreeGrafter"/>
</dbReference>
<dbReference type="GO" id="GO:0008108">
    <property type="term" value="F:UDP-glucose:hexose-1-phosphate uridylyltransferase activity"/>
    <property type="evidence" value="ECO:0007669"/>
    <property type="project" value="UniProtKB-UniRule"/>
</dbReference>
<dbReference type="InterPro" id="IPR005850">
    <property type="entry name" value="GalP_Utransf_C"/>
</dbReference>
<keyword evidence="10" id="KW-0862">Zinc</keyword>
<dbReference type="InterPro" id="IPR005849">
    <property type="entry name" value="GalP_Utransf_N"/>
</dbReference>
<evidence type="ECO:0000259" key="15">
    <source>
        <dbReference type="Pfam" id="PF01087"/>
    </source>
</evidence>
<evidence type="ECO:0000313" key="17">
    <source>
        <dbReference type="EMBL" id="SFR62573.1"/>
    </source>
</evidence>
<dbReference type="Pfam" id="PF01087">
    <property type="entry name" value="GalP_UDP_transf"/>
    <property type="match status" value="1"/>
</dbReference>
<accession>A0A1I6I789</accession>
<dbReference type="InterPro" id="IPR036265">
    <property type="entry name" value="HIT-like_sf"/>
</dbReference>